<dbReference type="GeneID" id="5981212"/>
<protein>
    <submittedName>
        <fullName evidence="2">Uncharacterized protein</fullName>
    </submittedName>
</protein>
<gene>
    <name evidence="2" type="ORF">SNOG_14091</name>
</gene>
<reference evidence="3" key="1">
    <citation type="journal article" date="2007" name="Plant Cell">
        <title>Dothideomycete-plant interactions illuminated by genome sequencing and EST analysis of the wheat pathogen Stagonospora nodorum.</title>
        <authorList>
            <person name="Hane J.K."/>
            <person name="Lowe R.G."/>
            <person name="Solomon P.S."/>
            <person name="Tan K.C."/>
            <person name="Schoch C.L."/>
            <person name="Spatafora J.W."/>
            <person name="Crous P.W."/>
            <person name="Kodira C."/>
            <person name="Birren B.W."/>
            <person name="Galagan J.E."/>
            <person name="Torriani S.F."/>
            <person name="McDonald B.A."/>
            <person name="Oliver R.P."/>
        </authorList>
    </citation>
    <scope>NUCLEOTIDE SEQUENCE [LARGE SCALE GENOMIC DNA]</scope>
    <source>
        <strain evidence="3">SN15 / ATCC MYA-4574 / FGSC 10173</strain>
    </source>
</reference>
<proteinExistence type="predicted"/>
<feature type="compositionally biased region" description="Polar residues" evidence="1">
    <location>
        <begin position="111"/>
        <end position="131"/>
    </location>
</feature>
<feature type="region of interest" description="Disordered" evidence="1">
    <location>
        <begin position="104"/>
        <end position="180"/>
    </location>
</feature>
<feature type="compositionally biased region" description="Low complexity" evidence="1">
    <location>
        <begin position="132"/>
        <end position="155"/>
    </location>
</feature>
<feature type="compositionally biased region" description="Polar residues" evidence="1">
    <location>
        <begin position="156"/>
        <end position="180"/>
    </location>
</feature>
<dbReference type="KEGG" id="pno:SNOG_14091"/>
<evidence type="ECO:0000256" key="1">
    <source>
        <dbReference type="SAM" id="MobiDB-lite"/>
    </source>
</evidence>
<evidence type="ECO:0000313" key="2">
    <source>
        <dbReference type="EMBL" id="EAT78716.2"/>
    </source>
</evidence>
<organism evidence="2 3">
    <name type="scientific">Phaeosphaeria nodorum (strain SN15 / ATCC MYA-4574 / FGSC 10173)</name>
    <name type="common">Glume blotch fungus</name>
    <name type="synonym">Parastagonospora nodorum</name>
    <dbReference type="NCBI Taxonomy" id="321614"/>
    <lineage>
        <taxon>Eukaryota</taxon>
        <taxon>Fungi</taxon>
        <taxon>Dikarya</taxon>
        <taxon>Ascomycota</taxon>
        <taxon>Pezizomycotina</taxon>
        <taxon>Dothideomycetes</taxon>
        <taxon>Pleosporomycetidae</taxon>
        <taxon>Pleosporales</taxon>
        <taxon>Pleosporineae</taxon>
        <taxon>Phaeosphaeriaceae</taxon>
        <taxon>Parastagonospora</taxon>
    </lineage>
</organism>
<sequence>MKQPWIIWTEAWCFPRACTCSSRFRVAQAKDALCSANHSFHHLARAQAPSPAPAPQSASAFTPPSRRLLVALLSPLSNHDQFDPARKSAELQWPPTTRTRTMTFTAPQTQRQSRPSTPKTKTTRQVATSPWTRAPTRATTTTTMMMMTTKTANRTSRLSLTSHQPLRNPRPNSSSQNPKP</sequence>
<dbReference type="HOGENOM" id="CLU_1496762_0_0_1"/>
<dbReference type="RefSeq" id="XP_001804289.1">
    <property type="nucleotide sequence ID" value="XM_001804237.1"/>
</dbReference>
<accession>Q0U2E2</accession>
<dbReference type="InParanoid" id="Q0U2E2"/>
<dbReference type="AlphaFoldDB" id="Q0U2E2"/>
<dbReference type="Proteomes" id="UP000001055">
    <property type="component" value="Unassembled WGS sequence"/>
</dbReference>
<name>Q0U2E2_PHANO</name>
<dbReference type="EMBL" id="CH445353">
    <property type="protein sequence ID" value="EAT78716.2"/>
    <property type="molecule type" value="Genomic_DNA"/>
</dbReference>
<evidence type="ECO:0000313" key="3">
    <source>
        <dbReference type="Proteomes" id="UP000001055"/>
    </source>
</evidence>